<organism evidence="6 7">
    <name type="scientific">Microvirga aerophila</name>
    <dbReference type="NCBI Taxonomy" id="670291"/>
    <lineage>
        <taxon>Bacteria</taxon>
        <taxon>Pseudomonadati</taxon>
        <taxon>Pseudomonadota</taxon>
        <taxon>Alphaproteobacteria</taxon>
        <taxon>Hyphomicrobiales</taxon>
        <taxon>Methylobacteriaceae</taxon>
        <taxon>Microvirga</taxon>
    </lineage>
</organism>
<feature type="domain" description="Response regulatory" evidence="5">
    <location>
        <begin position="4"/>
        <end position="120"/>
    </location>
</feature>
<dbReference type="EMBL" id="BJYU01000008">
    <property type="protein sequence ID" value="GEO13238.1"/>
    <property type="molecule type" value="Genomic_DNA"/>
</dbReference>
<dbReference type="SMART" id="SM00448">
    <property type="entry name" value="REC"/>
    <property type="match status" value="1"/>
</dbReference>
<reference evidence="6 7" key="1">
    <citation type="submission" date="2019-07" db="EMBL/GenBank/DDBJ databases">
        <title>Whole genome shotgun sequence of Microvirga aerophila NBRC 106136.</title>
        <authorList>
            <person name="Hosoyama A."/>
            <person name="Uohara A."/>
            <person name="Ohji S."/>
            <person name="Ichikawa N."/>
        </authorList>
    </citation>
    <scope>NUCLEOTIDE SEQUENCE [LARGE SCALE GENOMIC DNA]</scope>
    <source>
        <strain evidence="6 7">NBRC 106136</strain>
    </source>
</reference>
<dbReference type="PROSITE" id="PS50110">
    <property type="entry name" value="RESPONSE_REGULATORY"/>
    <property type="match status" value="2"/>
</dbReference>
<comment type="caution">
    <text evidence="6">The sequence shown here is derived from an EMBL/GenBank/DDBJ whole genome shotgun (WGS) entry which is preliminary data.</text>
</comment>
<comment type="caution">
    <text evidence="4">Lacks conserved residue(s) required for the propagation of feature annotation.</text>
</comment>
<gene>
    <name evidence="6" type="ORF">MAE02_09340</name>
</gene>
<accession>A0A512BMQ4</accession>
<dbReference type="InterPro" id="IPR050595">
    <property type="entry name" value="Bact_response_regulator"/>
</dbReference>
<evidence type="ECO:0000313" key="7">
    <source>
        <dbReference type="Proteomes" id="UP000321085"/>
    </source>
</evidence>
<dbReference type="Proteomes" id="UP000321085">
    <property type="component" value="Unassembled WGS sequence"/>
</dbReference>
<feature type="domain" description="Response regulatory" evidence="5">
    <location>
        <begin position="148"/>
        <end position="261"/>
    </location>
</feature>
<dbReference type="RefSeq" id="WP_114185429.1">
    <property type="nucleotide sequence ID" value="NZ_BJYU01000008.1"/>
</dbReference>
<feature type="modified residue" description="4-aspartylphosphate" evidence="4">
    <location>
        <position position="196"/>
    </location>
</feature>
<dbReference type="OrthoDB" id="9812260at2"/>
<dbReference type="PANTHER" id="PTHR44591">
    <property type="entry name" value="STRESS RESPONSE REGULATOR PROTEIN 1"/>
    <property type="match status" value="1"/>
</dbReference>
<dbReference type="PANTHER" id="PTHR44591:SF3">
    <property type="entry name" value="RESPONSE REGULATORY DOMAIN-CONTAINING PROTEIN"/>
    <property type="match status" value="1"/>
</dbReference>
<dbReference type="InterPro" id="IPR001789">
    <property type="entry name" value="Sig_transdc_resp-reg_receiver"/>
</dbReference>
<dbReference type="Gene3D" id="3.40.50.2300">
    <property type="match status" value="2"/>
</dbReference>
<evidence type="ECO:0000259" key="5">
    <source>
        <dbReference type="PROSITE" id="PS50110"/>
    </source>
</evidence>
<keyword evidence="3" id="KW-0804">Transcription</keyword>
<evidence type="ECO:0000313" key="6">
    <source>
        <dbReference type="EMBL" id="GEO13238.1"/>
    </source>
</evidence>
<dbReference type="SUPFAM" id="SSF52172">
    <property type="entry name" value="CheY-like"/>
    <property type="match status" value="2"/>
</dbReference>
<keyword evidence="2" id="KW-0805">Transcription regulation</keyword>
<dbReference type="InterPro" id="IPR011006">
    <property type="entry name" value="CheY-like_superfamily"/>
</dbReference>
<dbReference type="Pfam" id="PF00072">
    <property type="entry name" value="Response_reg"/>
    <property type="match status" value="1"/>
</dbReference>
<keyword evidence="1 4" id="KW-0597">Phosphoprotein</keyword>
<evidence type="ECO:0000256" key="4">
    <source>
        <dbReference type="PROSITE-ProRule" id="PRU00169"/>
    </source>
</evidence>
<evidence type="ECO:0000256" key="1">
    <source>
        <dbReference type="ARBA" id="ARBA00022553"/>
    </source>
</evidence>
<name>A0A512BMQ4_9HYPH</name>
<proteinExistence type="predicted"/>
<keyword evidence="7" id="KW-1185">Reference proteome</keyword>
<evidence type="ECO:0000256" key="2">
    <source>
        <dbReference type="ARBA" id="ARBA00023015"/>
    </source>
</evidence>
<sequence length="297" mass="32351">MTTRVLIVSTVFHQAKLLEKPLLDSKFAVVVATGEADGLALCRQGRADIVILEGLQPGLDGFAFCRTLKSDPVLEFLPVGLITDAREPCQRFEALQARADECMLFPLAERKYLTCVRSLADLSAITRRAHETQVIVGFGGHGPDASAQILLLDPEPSSRERLEEILSAEFRVVVARRAEDAVARMAREEFGVVLADEAYLRGAGPMGSLLLQHLRIARLSGRVRLLGIGDTAYEPEEGVMEGALERPVDRCEALARVRTAFRKHSLDLALRKLCAAGEVTAPEPHFSGSPASIRMAA</sequence>
<evidence type="ECO:0000256" key="3">
    <source>
        <dbReference type="ARBA" id="ARBA00023163"/>
    </source>
</evidence>
<protein>
    <recommendedName>
        <fullName evidence="5">Response regulatory domain-containing protein</fullName>
    </recommendedName>
</protein>
<dbReference type="AlphaFoldDB" id="A0A512BMQ4"/>
<dbReference type="GO" id="GO:0000160">
    <property type="term" value="P:phosphorelay signal transduction system"/>
    <property type="evidence" value="ECO:0007669"/>
    <property type="project" value="InterPro"/>
</dbReference>